<keyword evidence="7" id="KW-1133">Transmembrane helix</keyword>
<dbReference type="Pfam" id="PF00999">
    <property type="entry name" value="Na_H_Exchanger"/>
    <property type="match status" value="1"/>
</dbReference>
<evidence type="ECO:0000256" key="7">
    <source>
        <dbReference type="ARBA" id="ARBA00022989"/>
    </source>
</evidence>
<comment type="similarity">
    <text evidence="2">Belongs to the monovalent cation:proton antiporter 1 (CPA1) transporter (TC 2.A.36) family.</text>
</comment>
<evidence type="ECO:0000256" key="3">
    <source>
        <dbReference type="ARBA" id="ARBA00022448"/>
    </source>
</evidence>
<dbReference type="GO" id="GO:0051453">
    <property type="term" value="P:regulation of intracellular pH"/>
    <property type="evidence" value="ECO:0007669"/>
    <property type="project" value="TreeGrafter"/>
</dbReference>
<accession>A0A1A9K7B6</accession>
<dbReference type="InterPro" id="IPR006153">
    <property type="entry name" value="Cation/H_exchanger_TM"/>
</dbReference>
<keyword evidence="11" id="KW-0739">Sodium transport</keyword>
<keyword evidence="4" id="KW-0050">Antiport</keyword>
<dbReference type="GO" id="GO:0015385">
    <property type="term" value="F:sodium:proton antiporter activity"/>
    <property type="evidence" value="ECO:0007669"/>
    <property type="project" value="InterPro"/>
</dbReference>
<reference evidence="13 14" key="1">
    <citation type="submission" date="2016-05" db="EMBL/GenBank/DDBJ databases">
        <title>Genome Sequence of Pseudomonas citronellolis Strain SJTE-3, an Estrogens and Persistent Organic Pollutants degradation strain.</title>
        <authorList>
            <person name="Liang R."/>
        </authorList>
    </citation>
    <scope>NUCLEOTIDE SEQUENCE [LARGE SCALE GENOMIC DNA]</scope>
    <source>
        <strain evidence="13 14">SJTE-3</strain>
    </source>
</reference>
<keyword evidence="6" id="KW-0812">Transmembrane</keyword>
<gene>
    <name evidence="13" type="ORF">A9C11_05295</name>
</gene>
<proteinExistence type="inferred from homology"/>
<evidence type="ECO:0000259" key="12">
    <source>
        <dbReference type="Pfam" id="PF00999"/>
    </source>
</evidence>
<name>A0A1A9K7B6_9PSED</name>
<evidence type="ECO:0000256" key="6">
    <source>
        <dbReference type="ARBA" id="ARBA00022692"/>
    </source>
</evidence>
<dbReference type="GO" id="GO:0098719">
    <property type="term" value="P:sodium ion import across plasma membrane"/>
    <property type="evidence" value="ECO:0007669"/>
    <property type="project" value="TreeGrafter"/>
</dbReference>
<dbReference type="Gene3D" id="6.10.140.1330">
    <property type="match status" value="1"/>
</dbReference>
<keyword evidence="10" id="KW-0472">Membrane</keyword>
<comment type="subcellular location">
    <subcellularLocation>
        <location evidence="1">Cell membrane</location>
        <topology evidence="1">Multi-pass membrane protein</topology>
    </subcellularLocation>
</comment>
<keyword evidence="8" id="KW-0915">Sodium</keyword>
<dbReference type="GO" id="GO:0015386">
    <property type="term" value="F:potassium:proton antiporter activity"/>
    <property type="evidence" value="ECO:0007669"/>
    <property type="project" value="TreeGrafter"/>
</dbReference>
<feature type="domain" description="Cation/H+ exchanger transmembrane" evidence="12">
    <location>
        <begin position="11"/>
        <end position="409"/>
    </location>
</feature>
<dbReference type="InterPro" id="IPR018422">
    <property type="entry name" value="Cation/H_exchanger_CPA1"/>
</dbReference>
<dbReference type="PANTHER" id="PTHR10110:SF195">
    <property type="entry name" value="NA(+)_H(+) ANTIPORTER NHAS2"/>
    <property type="match status" value="1"/>
</dbReference>
<dbReference type="PANTHER" id="PTHR10110">
    <property type="entry name" value="SODIUM/HYDROGEN EXCHANGER"/>
    <property type="match status" value="1"/>
</dbReference>
<organism evidence="13 14">
    <name type="scientific">Pseudomonas citronellolis</name>
    <dbReference type="NCBI Taxonomy" id="53408"/>
    <lineage>
        <taxon>Bacteria</taxon>
        <taxon>Pseudomonadati</taxon>
        <taxon>Pseudomonadota</taxon>
        <taxon>Gammaproteobacteria</taxon>
        <taxon>Pseudomonadales</taxon>
        <taxon>Pseudomonadaceae</taxon>
        <taxon>Pseudomonas</taxon>
    </lineage>
</organism>
<keyword evidence="3" id="KW-0813">Transport</keyword>
<dbReference type="GO" id="GO:0005886">
    <property type="term" value="C:plasma membrane"/>
    <property type="evidence" value="ECO:0007669"/>
    <property type="project" value="UniProtKB-SubCell"/>
</dbReference>
<keyword evidence="9" id="KW-0406">Ion transport</keyword>
<evidence type="ECO:0000256" key="5">
    <source>
        <dbReference type="ARBA" id="ARBA00022475"/>
    </source>
</evidence>
<evidence type="ECO:0000256" key="9">
    <source>
        <dbReference type="ARBA" id="ARBA00023065"/>
    </source>
</evidence>
<evidence type="ECO:0000256" key="2">
    <source>
        <dbReference type="ARBA" id="ARBA00007367"/>
    </source>
</evidence>
<sequence length="423" mass="45406">MLDLAAAFITLTTLLTYVNYRFVRLPPTIGVMATALVFSLLAQGLSMAGYPVLEVEMQQIIRRIDFSEVLMTWFLPALLFAGALHVNLGDLRNYKWPIGLLATFGVLIATTVIGYLAYYTFALFGWHVDFIYCLLFGALISPTDPIAVLGILRSAGAPKPLATTIVGESLFNDGTAVVVFTILLGILMAGETPTVSATAWLFLQEAVGGVLFGAALGYGVFLMMRGIDQYQVEVMLTLALVIGGAALAARLHVSAPIAMVVAGLIIGNQARQYAMSDETRRYIDKFWELIDEILNALLFALIGLELLLLPFNWLHVVAALVLGGAVLASRLLTVAPAILVLRQTEAGRRQVPSGTIRILVWGGLRGGVSVALALSLPLGEQRDLILSLTYVVVLVSILLQGLSIGPLVRTLYRGAAPAADDGH</sequence>
<evidence type="ECO:0000256" key="1">
    <source>
        <dbReference type="ARBA" id="ARBA00004651"/>
    </source>
</evidence>
<evidence type="ECO:0000256" key="10">
    <source>
        <dbReference type="ARBA" id="ARBA00023136"/>
    </source>
</evidence>
<dbReference type="EMBL" id="CP015878">
    <property type="protein sequence ID" value="ANI13432.1"/>
    <property type="molecule type" value="Genomic_DNA"/>
</dbReference>
<evidence type="ECO:0000256" key="4">
    <source>
        <dbReference type="ARBA" id="ARBA00022449"/>
    </source>
</evidence>
<evidence type="ECO:0000256" key="11">
    <source>
        <dbReference type="ARBA" id="ARBA00023201"/>
    </source>
</evidence>
<keyword evidence="5" id="KW-1003">Cell membrane</keyword>
<dbReference type="Proteomes" id="UP000077748">
    <property type="component" value="Chromosome"/>
</dbReference>
<protein>
    <submittedName>
        <fullName evidence="13">Sodium:proton antiporter</fullName>
    </submittedName>
</protein>
<evidence type="ECO:0000256" key="8">
    <source>
        <dbReference type="ARBA" id="ARBA00023053"/>
    </source>
</evidence>
<evidence type="ECO:0000313" key="14">
    <source>
        <dbReference type="Proteomes" id="UP000077748"/>
    </source>
</evidence>
<evidence type="ECO:0000313" key="13">
    <source>
        <dbReference type="EMBL" id="ANI13432.1"/>
    </source>
</evidence>
<dbReference type="RefSeq" id="WP_043315267.1">
    <property type="nucleotide sequence ID" value="NZ_CP015878.1"/>
</dbReference>
<dbReference type="AlphaFoldDB" id="A0A1A9K7B6"/>